<accession>A0A350P163</accession>
<evidence type="ECO:0000313" key="3">
    <source>
        <dbReference type="Proteomes" id="UP000263517"/>
    </source>
</evidence>
<reference evidence="2 3" key="1">
    <citation type="journal article" date="2018" name="Nat. Biotechnol.">
        <title>A standardized bacterial taxonomy based on genome phylogeny substantially revises the tree of life.</title>
        <authorList>
            <person name="Parks D.H."/>
            <person name="Chuvochina M."/>
            <person name="Waite D.W."/>
            <person name="Rinke C."/>
            <person name="Skarshewski A."/>
            <person name="Chaumeil P.A."/>
            <person name="Hugenholtz P."/>
        </authorList>
    </citation>
    <scope>NUCLEOTIDE SEQUENCE [LARGE SCALE GENOMIC DNA]</scope>
    <source>
        <strain evidence="2">UBA11978</strain>
    </source>
</reference>
<dbReference type="EMBL" id="DNAN01000163">
    <property type="protein sequence ID" value="HAW75030.1"/>
    <property type="molecule type" value="Genomic_DNA"/>
</dbReference>
<feature type="compositionally biased region" description="Low complexity" evidence="1">
    <location>
        <begin position="144"/>
        <end position="162"/>
    </location>
</feature>
<evidence type="ECO:0000256" key="1">
    <source>
        <dbReference type="SAM" id="MobiDB-lite"/>
    </source>
</evidence>
<comment type="caution">
    <text evidence="2">The sequence shown here is derived from an EMBL/GenBank/DDBJ whole genome shotgun (WGS) entry which is preliminary data.</text>
</comment>
<protein>
    <submittedName>
        <fullName evidence="2">Uncharacterized protein</fullName>
    </submittedName>
</protein>
<organism evidence="2 3">
    <name type="scientific">Alteromonas australica</name>
    <dbReference type="NCBI Taxonomy" id="589873"/>
    <lineage>
        <taxon>Bacteria</taxon>
        <taxon>Pseudomonadati</taxon>
        <taxon>Pseudomonadota</taxon>
        <taxon>Gammaproteobacteria</taxon>
        <taxon>Alteromonadales</taxon>
        <taxon>Alteromonadaceae</taxon>
        <taxon>Alteromonas/Salinimonas group</taxon>
        <taxon>Alteromonas</taxon>
    </lineage>
</organism>
<dbReference type="AlphaFoldDB" id="A0A350P163"/>
<dbReference type="Proteomes" id="UP000263517">
    <property type="component" value="Unassembled WGS sequence"/>
</dbReference>
<evidence type="ECO:0000313" key="2">
    <source>
        <dbReference type="EMBL" id="HAW75030.1"/>
    </source>
</evidence>
<sequence>MPIDPKTGKNLPYEGEPGYEQSVAANPEAYMDDTEGRLAAVSDLMGAAEEDPFAALDPEGGVTDEEAEEVFQPDPEVVNQVFMQIHDRVPDPEQDAAEIQLIESVVTSDMQEDLMRQDITLNDIVLEVHRAREFLPSEEDPMLEAEPMAAPEEAPAAPFFGA</sequence>
<gene>
    <name evidence="2" type="ORF">DCW74_04750</name>
</gene>
<name>A0A350P163_9ALTE</name>
<feature type="region of interest" description="Disordered" evidence="1">
    <location>
        <begin position="137"/>
        <end position="162"/>
    </location>
</feature>
<proteinExistence type="predicted"/>